<evidence type="ECO:0000313" key="3">
    <source>
        <dbReference type="Proteomes" id="UP000325243"/>
    </source>
</evidence>
<dbReference type="InterPro" id="IPR057204">
    <property type="entry name" value="DUF7882"/>
</dbReference>
<name>A0A5S4V1Z4_9MICO</name>
<evidence type="ECO:0000259" key="1">
    <source>
        <dbReference type="Pfam" id="PF25355"/>
    </source>
</evidence>
<accession>A0A5S4V1Z4</accession>
<dbReference type="EMBL" id="VSSB01000002">
    <property type="protein sequence ID" value="TYL51211.1"/>
    <property type="molecule type" value="Genomic_DNA"/>
</dbReference>
<proteinExistence type="predicted"/>
<evidence type="ECO:0000313" key="2">
    <source>
        <dbReference type="EMBL" id="TYL51211.1"/>
    </source>
</evidence>
<organism evidence="2 3">
    <name type="scientific">Agromyces mariniharenae</name>
    <dbReference type="NCBI Taxonomy" id="2604423"/>
    <lineage>
        <taxon>Bacteria</taxon>
        <taxon>Bacillati</taxon>
        <taxon>Actinomycetota</taxon>
        <taxon>Actinomycetes</taxon>
        <taxon>Micrococcales</taxon>
        <taxon>Microbacteriaceae</taxon>
        <taxon>Agromyces</taxon>
    </lineage>
</organism>
<gene>
    <name evidence="2" type="ORF">FYC51_13625</name>
</gene>
<sequence>MGKLHYGNHAFEMDDRQLAHLQLIIGVKLRRGENFFMAWKAPASSGEGRRAVWIDNGVPIYFEYAGGREPKLNFAWAEKLADSASKGGGLIIMAEDVPIMPDATT</sequence>
<dbReference type="Proteomes" id="UP000325243">
    <property type="component" value="Unassembled WGS sequence"/>
</dbReference>
<dbReference type="AlphaFoldDB" id="A0A5S4V1Z4"/>
<reference evidence="2 3" key="1">
    <citation type="submission" date="2019-08" db="EMBL/GenBank/DDBJ databases">
        <authorList>
            <person name="Hu J."/>
        </authorList>
    </citation>
    <scope>NUCLEOTIDE SEQUENCE [LARGE SCALE GENOMIC DNA]</scope>
    <source>
        <strain evidence="2 3">NEAU-184</strain>
    </source>
</reference>
<comment type="caution">
    <text evidence="2">The sequence shown here is derived from an EMBL/GenBank/DDBJ whole genome shotgun (WGS) entry which is preliminary data.</text>
</comment>
<protein>
    <recommendedName>
        <fullName evidence="1">DUF7882 domain-containing protein</fullName>
    </recommendedName>
</protein>
<keyword evidence="3" id="KW-1185">Reference proteome</keyword>
<feature type="domain" description="DUF7882" evidence="1">
    <location>
        <begin position="1"/>
        <end position="95"/>
    </location>
</feature>
<dbReference type="Pfam" id="PF25355">
    <property type="entry name" value="DUF7882"/>
    <property type="match status" value="1"/>
</dbReference>